<dbReference type="AlphaFoldDB" id="A0A6N8FBE5"/>
<dbReference type="InterPro" id="IPR003594">
    <property type="entry name" value="HATPase_dom"/>
</dbReference>
<reference evidence="2 3" key="1">
    <citation type="submission" date="2019-11" db="EMBL/GenBank/DDBJ databases">
        <title>P. haliotis isolates from Z. marina roots.</title>
        <authorList>
            <person name="Cohen M."/>
            <person name="Jospin G."/>
            <person name="Eisen J.A."/>
            <person name="Coil D.A."/>
        </authorList>
    </citation>
    <scope>NUCLEOTIDE SEQUENCE [LARGE SCALE GENOMIC DNA]</scope>
    <source>
        <strain evidence="2 3">UCD-MCMsp1aY</strain>
    </source>
</reference>
<dbReference type="Proteomes" id="UP000439994">
    <property type="component" value="Unassembled WGS sequence"/>
</dbReference>
<evidence type="ECO:0000313" key="3">
    <source>
        <dbReference type="Proteomes" id="UP000439994"/>
    </source>
</evidence>
<protein>
    <recommendedName>
        <fullName evidence="1">Histidine kinase/HSP90-like ATPase domain-containing protein</fullName>
    </recommendedName>
</protein>
<comment type="caution">
    <text evidence="2">The sequence shown here is derived from an EMBL/GenBank/DDBJ whole genome shotgun (WGS) entry which is preliminary data.</text>
</comment>
<evidence type="ECO:0000313" key="2">
    <source>
        <dbReference type="EMBL" id="MUH72320.1"/>
    </source>
</evidence>
<gene>
    <name evidence="2" type="ORF">GNP35_07425</name>
</gene>
<proteinExistence type="predicted"/>
<dbReference type="InterPro" id="IPR036890">
    <property type="entry name" value="HATPase_C_sf"/>
</dbReference>
<organism evidence="2 3">
    <name type="scientific">Psychrosphaera haliotis</name>
    <dbReference type="NCBI Taxonomy" id="555083"/>
    <lineage>
        <taxon>Bacteria</taxon>
        <taxon>Pseudomonadati</taxon>
        <taxon>Pseudomonadota</taxon>
        <taxon>Gammaproteobacteria</taxon>
        <taxon>Alteromonadales</taxon>
        <taxon>Pseudoalteromonadaceae</taxon>
        <taxon>Psychrosphaera</taxon>
    </lineage>
</organism>
<evidence type="ECO:0000259" key="1">
    <source>
        <dbReference type="Pfam" id="PF13581"/>
    </source>
</evidence>
<dbReference type="Pfam" id="PF13581">
    <property type="entry name" value="HATPase_c_2"/>
    <property type="match status" value="1"/>
</dbReference>
<name>A0A6N8FBE5_9GAMM</name>
<accession>A0A6N8FBE5</accession>
<dbReference type="SUPFAM" id="SSF55874">
    <property type="entry name" value="ATPase domain of HSP90 chaperone/DNA topoisomerase II/histidine kinase"/>
    <property type="match status" value="1"/>
</dbReference>
<dbReference type="EMBL" id="WOCD01000003">
    <property type="protein sequence ID" value="MUH72320.1"/>
    <property type="molecule type" value="Genomic_DNA"/>
</dbReference>
<feature type="domain" description="Histidine kinase/HSP90-like ATPase" evidence="1">
    <location>
        <begin position="37"/>
        <end position="97"/>
    </location>
</feature>
<keyword evidence="3" id="KW-1185">Reference proteome</keyword>
<sequence>MENGFKLKRKRDGFIQYYNQRESKLANLTSHFIELIVEYIPDKNTIAIKVTDTGDGFNHQMAFKTHNENDDFGRGLKLLKEIASLVQYNDKGNEVYIEYILED</sequence>